<evidence type="ECO:0000313" key="6">
    <source>
        <dbReference type="EMBL" id="TVM18483.1"/>
    </source>
</evidence>
<dbReference type="PANTHER" id="PTHR33823">
    <property type="entry name" value="RNA POLYMERASE-BINDING TRANSCRIPTION FACTOR DKSA-RELATED"/>
    <property type="match status" value="1"/>
</dbReference>
<evidence type="ECO:0000256" key="3">
    <source>
        <dbReference type="ARBA" id="ARBA00022833"/>
    </source>
</evidence>
<evidence type="ECO:0000256" key="1">
    <source>
        <dbReference type="ARBA" id="ARBA00022723"/>
    </source>
</evidence>
<protein>
    <submittedName>
        <fullName evidence="6">TraR/DksA family transcriptional regulator</fullName>
    </submittedName>
</protein>
<dbReference type="SUPFAM" id="SSF57716">
    <property type="entry name" value="Glucocorticoid receptor-like (DNA-binding domain)"/>
    <property type="match status" value="1"/>
</dbReference>
<dbReference type="OrthoDB" id="1121111at2"/>
<reference evidence="6 7" key="1">
    <citation type="submission" date="2018-06" db="EMBL/GenBank/DDBJ databases">
        <title>Complete genome of Desulfovibrio indonesiensis P37SLT.</title>
        <authorList>
            <person name="Crispim J.S."/>
            <person name="Vidigal P.M.P."/>
            <person name="Silva L.C.F."/>
            <person name="Laguardia C.N."/>
            <person name="Araujo L.C."/>
            <person name="Dias R.S."/>
            <person name="Sousa M.P."/>
            <person name="Paula S.O."/>
            <person name="Silva C."/>
        </authorList>
    </citation>
    <scope>NUCLEOTIDE SEQUENCE [LARGE SCALE GENOMIC DNA]</scope>
    <source>
        <strain evidence="6 7">P37SLT</strain>
    </source>
</reference>
<keyword evidence="3" id="KW-0862">Zinc</keyword>
<organism evidence="6 7">
    <name type="scientific">Oceanidesulfovibrio indonesiensis</name>
    <dbReference type="NCBI Taxonomy" id="54767"/>
    <lineage>
        <taxon>Bacteria</taxon>
        <taxon>Pseudomonadati</taxon>
        <taxon>Thermodesulfobacteriota</taxon>
        <taxon>Desulfovibrionia</taxon>
        <taxon>Desulfovibrionales</taxon>
        <taxon>Desulfovibrionaceae</taxon>
        <taxon>Oceanidesulfovibrio</taxon>
    </lineage>
</organism>
<sequence>MTTEQRSELRERMRQEIEVLETNIARLEDGLSPVAPDVAIGRLSRLDTMLNQGINQSSLSQSRTRLVRLQHALKRINDPDFGECIECGEAIPIARLLALPECQMCVECAE</sequence>
<dbReference type="Gene3D" id="1.20.120.910">
    <property type="entry name" value="DksA, coiled-coil domain"/>
    <property type="match status" value="1"/>
</dbReference>
<keyword evidence="2" id="KW-0863">Zinc-finger</keyword>
<feature type="domain" description="Zinc finger DksA/TraR C4-type" evidence="5">
    <location>
        <begin position="80"/>
        <end position="110"/>
    </location>
</feature>
<dbReference type="GO" id="GO:0008270">
    <property type="term" value="F:zinc ion binding"/>
    <property type="evidence" value="ECO:0007669"/>
    <property type="project" value="UniProtKB-KW"/>
</dbReference>
<dbReference type="AlphaFoldDB" id="A0A7M3MGN4"/>
<dbReference type="PROSITE" id="PS51128">
    <property type="entry name" value="ZF_DKSA_2"/>
    <property type="match status" value="1"/>
</dbReference>
<dbReference type="EMBL" id="QMIE01000004">
    <property type="protein sequence ID" value="TVM18483.1"/>
    <property type="molecule type" value="Genomic_DNA"/>
</dbReference>
<comment type="caution">
    <text evidence="6">The sequence shown here is derived from an EMBL/GenBank/DDBJ whole genome shotgun (WGS) entry which is preliminary data.</text>
</comment>
<evidence type="ECO:0000256" key="2">
    <source>
        <dbReference type="ARBA" id="ARBA00022771"/>
    </source>
</evidence>
<accession>A0A7M3MGN4</accession>
<evidence type="ECO:0000256" key="4">
    <source>
        <dbReference type="PROSITE-ProRule" id="PRU00510"/>
    </source>
</evidence>
<keyword evidence="1" id="KW-0479">Metal-binding</keyword>
<evidence type="ECO:0000259" key="5">
    <source>
        <dbReference type="Pfam" id="PF01258"/>
    </source>
</evidence>
<dbReference type="Pfam" id="PF01258">
    <property type="entry name" value="zf-dskA_traR"/>
    <property type="match status" value="1"/>
</dbReference>
<proteinExistence type="predicted"/>
<dbReference type="InterPro" id="IPR000962">
    <property type="entry name" value="Znf_DskA_TraR"/>
</dbReference>
<dbReference type="Proteomes" id="UP000448292">
    <property type="component" value="Unassembled WGS sequence"/>
</dbReference>
<feature type="zinc finger region" description="dksA C4-type" evidence="4">
    <location>
        <begin position="84"/>
        <end position="108"/>
    </location>
</feature>
<keyword evidence="7" id="KW-1185">Reference proteome</keyword>
<name>A0A7M3MGN4_9BACT</name>
<gene>
    <name evidence="6" type="ORF">DPQ33_05825</name>
</gene>
<evidence type="ECO:0000313" key="7">
    <source>
        <dbReference type="Proteomes" id="UP000448292"/>
    </source>
</evidence>